<dbReference type="InterPro" id="IPR058245">
    <property type="entry name" value="NreC/VraR/RcsB-like_REC"/>
</dbReference>
<feature type="domain" description="Response regulatory" evidence="5">
    <location>
        <begin position="3"/>
        <end position="120"/>
    </location>
</feature>
<evidence type="ECO:0000313" key="7">
    <source>
        <dbReference type="Proteomes" id="UP000006732"/>
    </source>
</evidence>
<dbReference type="Proteomes" id="UP000006732">
    <property type="component" value="Chromosome"/>
</dbReference>
<keyword evidence="2" id="KW-0238">DNA-binding</keyword>
<protein>
    <submittedName>
        <fullName evidence="6">Two component transcriptional regulator, LuxR family</fullName>
    </submittedName>
</protein>
<keyword evidence="1 3" id="KW-0597">Phosphoprotein</keyword>
<dbReference type="EMBL" id="CP000482">
    <property type="protein sequence ID" value="ABL01074.1"/>
    <property type="molecule type" value="Genomic_DNA"/>
</dbReference>
<evidence type="ECO:0000313" key="6">
    <source>
        <dbReference type="EMBL" id="ABL01074.1"/>
    </source>
</evidence>
<dbReference type="InterPro" id="IPR016032">
    <property type="entry name" value="Sig_transdc_resp-reg_C-effctor"/>
</dbReference>
<evidence type="ECO:0000256" key="2">
    <source>
        <dbReference type="ARBA" id="ARBA00023125"/>
    </source>
</evidence>
<accession>A1AUQ3</accession>
<name>A1AUQ3_PELPD</name>
<dbReference type="GO" id="GO:0003677">
    <property type="term" value="F:DNA binding"/>
    <property type="evidence" value="ECO:0007669"/>
    <property type="project" value="UniProtKB-KW"/>
</dbReference>
<dbReference type="SUPFAM" id="SSF52172">
    <property type="entry name" value="CheY-like"/>
    <property type="match status" value="1"/>
</dbReference>
<feature type="domain" description="HTH luxR-type" evidence="4">
    <location>
        <begin position="144"/>
        <end position="209"/>
    </location>
</feature>
<evidence type="ECO:0000259" key="4">
    <source>
        <dbReference type="PROSITE" id="PS50043"/>
    </source>
</evidence>
<dbReference type="PRINTS" id="PR00038">
    <property type="entry name" value="HTHLUXR"/>
</dbReference>
<organism evidence="6 7">
    <name type="scientific">Pelobacter propionicus (strain DSM 2379 / NBRC 103807 / OttBd1)</name>
    <dbReference type="NCBI Taxonomy" id="338966"/>
    <lineage>
        <taxon>Bacteria</taxon>
        <taxon>Pseudomonadati</taxon>
        <taxon>Thermodesulfobacteriota</taxon>
        <taxon>Desulfuromonadia</taxon>
        <taxon>Desulfuromonadales</taxon>
        <taxon>Desulfuromonadaceae</taxon>
        <taxon>Pelobacter</taxon>
    </lineage>
</organism>
<dbReference type="GO" id="GO:0006355">
    <property type="term" value="P:regulation of DNA-templated transcription"/>
    <property type="evidence" value="ECO:0007669"/>
    <property type="project" value="InterPro"/>
</dbReference>
<dbReference type="OrthoDB" id="9780312at2"/>
<dbReference type="CDD" id="cd17535">
    <property type="entry name" value="REC_NarL-like"/>
    <property type="match status" value="1"/>
</dbReference>
<dbReference type="SMART" id="SM00448">
    <property type="entry name" value="REC"/>
    <property type="match status" value="1"/>
</dbReference>
<dbReference type="Pfam" id="PF00072">
    <property type="entry name" value="Response_reg"/>
    <property type="match status" value="1"/>
</dbReference>
<dbReference type="Pfam" id="PF00196">
    <property type="entry name" value="GerE"/>
    <property type="match status" value="1"/>
</dbReference>
<dbReference type="InterPro" id="IPR001789">
    <property type="entry name" value="Sig_transdc_resp-reg_receiver"/>
</dbReference>
<dbReference type="InterPro" id="IPR000792">
    <property type="entry name" value="Tscrpt_reg_LuxR_C"/>
</dbReference>
<dbReference type="RefSeq" id="WP_011737289.1">
    <property type="nucleotide sequence ID" value="NC_008609.1"/>
</dbReference>
<dbReference type="eggNOG" id="COG2197">
    <property type="taxonomic scope" value="Bacteria"/>
</dbReference>
<reference evidence="6 7" key="1">
    <citation type="submission" date="2006-10" db="EMBL/GenBank/DDBJ databases">
        <title>Complete sequence of chromosome of Pelobacter propionicus DSM 2379.</title>
        <authorList>
            <consortium name="US DOE Joint Genome Institute"/>
            <person name="Copeland A."/>
            <person name="Lucas S."/>
            <person name="Lapidus A."/>
            <person name="Barry K."/>
            <person name="Detter J.C."/>
            <person name="Glavina del Rio T."/>
            <person name="Hammon N."/>
            <person name="Israni S."/>
            <person name="Dalin E."/>
            <person name="Tice H."/>
            <person name="Pitluck S."/>
            <person name="Saunders E."/>
            <person name="Brettin T."/>
            <person name="Bruce D."/>
            <person name="Han C."/>
            <person name="Tapia R."/>
            <person name="Schmutz J."/>
            <person name="Larimer F."/>
            <person name="Land M."/>
            <person name="Hauser L."/>
            <person name="Kyrpides N."/>
            <person name="Kim E."/>
            <person name="Lovley D."/>
            <person name="Richardson P."/>
        </authorList>
    </citation>
    <scope>NUCLEOTIDE SEQUENCE [LARGE SCALE GENOMIC DNA]</scope>
    <source>
        <strain evidence="7">DSM 2379 / NBRC 103807 / OttBd1</strain>
    </source>
</reference>
<dbReference type="HOGENOM" id="CLU_000445_90_1_7"/>
<dbReference type="GO" id="GO:0000160">
    <property type="term" value="P:phosphorelay signal transduction system"/>
    <property type="evidence" value="ECO:0007669"/>
    <property type="project" value="InterPro"/>
</dbReference>
<dbReference type="KEGG" id="ppd:Ppro_3481"/>
<dbReference type="PROSITE" id="PS50043">
    <property type="entry name" value="HTH_LUXR_2"/>
    <property type="match status" value="1"/>
</dbReference>
<dbReference type="AlphaFoldDB" id="A1AUQ3"/>
<dbReference type="PANTHER" id="PTHR43214">
    <property type="entry name" value="TWO-COMPONENT RESPONSE REGULATOR"/>
    <property type="match status" value="1"/>
</dbReference>
<feature type="modified residue" description="4-aspartylphosphate" evidence="3">
    <location>
        <position position="55"/>
    </location>
</feature>
<evidence type="ECO:0000256" key="1">
    <source>
        <dbReference type="ARBA" id="ARBA00022553"/>
    </source>
</evidence>
<sequence>MKRILIVDDHTIVRQGVIRVLQDILEQPVEFHEACTGRQTLDMACSCEYNLVLLDISLPDQNGLNVLKALQQKHPRLPVIMVSTHPEEHYAVRALRAGASGYVNKGDAAVVLKEAIEKVLAGRRYVTPSQAELLADALCDGAEPAVLHHALSDREYQLACMMAAGKTLTEIARELSLSVKTVSTYRTRVLEKLHLRSTADIINYCIQNGLTL</sequence>
<dbReference type="Gene3D" id="3.40.50.2300">
    <property type="match status" value="1"/>
</dbReference>
<dbReference type="PROSITE" id="PS50110">
    <property type="entry name" value="RESPONSE_REGULATORY"/>
    <property type="match status" value="1"/>
</dbReference>
<dbReference type="InterPro" id="IPR039420">
    <property type="entry name" value="WalR-like"/>
</dbReference>
<evidence type="ECO:0000256" key="3">
    <source>
        <dbReference type="PROSITE-ProRule" id="PRU00169"/>
    </source>
</evidence>
<proteinExistence type="predicted"/>
<keyword evidence="7" id="KW-1185">Reference proteome</keyword>
<dbReference type="SMART" id="SM00421">
    <property type="entry name" value="HTH_LUXR"/>
    <property type="match status" value="1"/>
</dbReference>
<dbReference type="PANTHER" id="PTHR43214:SF42">
    <property type="entry name" value="TRANSCRIPTIONAL REGULATORY PROTEIN DESR"/>
    <property type="match status" value="1"/>
</dbReference>
<dbReference type="SUPFAM" id="SSF46894">
    <property type="entry name" value="C-terminal effector domain of the bipartite response regulators"/>
    <property type="match status" value="1"/>
</dbReference>
<gene>
    <name evidence="6" type="ordered locus">Ppro_3481</name>
</gene>
<dbReference type="STRING" id="338966.Ppro_3481"/>
<dbReference type="CDD" id="cd06170">
    <property type="entry name" value="LuxR_C_like"/>
    <property type="match status" value="1"/>
</dbReference>
<dbReference type="InterPro" id="IPR011006">
    <property type="entry name" value="CheY-like_superfamily"/>
</dbReference>
<evidence type="ECO:0000259" key="5">
    <source>
        <dbReference type="PROSITE" id="PS50110"/>
    </source>
</evidence>